<protein>
    <recommendedName>
        <fullName evidence="1">DNA polymerase III tau subunit domain-containing protein</fullName>
    </recommendedName>
</protein>
<dbReference type="InterPro" id="IPR021029">
    <property type="entry name" value="DNA_pol_III_tau_dom-5"/>
</dbReference>
<proteinExistence type="predicted"/>
<sequence>MALSESEVIMALVRELALQSELIARTADEWQLRSANASLLQSAARERLQAALVQAGHAVRLRIELGETVDTPARRLAAAAAERQRQADATMTQDPFVQAMLRDFGGKIVPGSIKPI</sequence>
<dbReference type="GO" id="GO:0003887">
    <property type="term" value="F:DNA-directed DNA polymerase activity"/>
    <property type="evidence" value="ECO:0007669"/>
    <property type="project" value="InterPro"/>
</dbReference>
<dbReference type="Pfam" id="PF12170">
    <property type="entry name" value="DNA_pol3_tau_5"/>
    <property type="match status" value="1"/>
</dbReference>
<evidence type="ECO:0000313" key="2">
    <source>
        <dbReference type="EMBL" id="PRD67346.1"/>
    </source>
</evidence>
<dbReference type="EMBL" id="PVLR01000069">
    <property type="protein sequence ID" value="PRD67346.1"/>
    <property type="molecule type" value="Genomic_DNA"/>
</dbReference>
<feature type="domain" description="DNA polymerase III tau subunit" evidence="1">
    <location>
        <begin position="8"/>
        <end position="109"/>
    </location>
</feature>
<evidence type="ECO:0000313" key="3">
    <source>
        <dbReference type="Proteomes" id="UP000238326"/>
    </source>
</evidence>
<accession>A0A2S9KA56</accession>
<name>A0A2S9KA56_9BURK</name>
<keyword evidence="3" id="KW-1185">Reference proteome</keyword>
<comment type="caution">
    <text evidence="2">The sequence shown here is derived from an EMBL/GenBank/DDBJ whole genome shotgun (WGS) entry which is preliminary data.</text>
</comment>
<dbReference type="Gene3D" id="3.30.300.150">
    <property type="entry name" value="DNA polymerase III, tau subunit, domain V"/>
    <property type="match status" value="1"/>
</dbReference>
<gene>
    <name evidence="2" type="ORF">C6P61_16865</name>
</gene>
<dbReference type="InterPro" id="IPR038249">
    <property type="entry name" value="PolIII_tau_V_sf"/>
</dbReference>
<reference evidence="2 3" key="1">
    <citation type="submission" date="2018-03" db="EMBL/GenBank/DDBJ databases">
        <title>Comparative genomics illustrates the genes involved in a hyperalkaliphilic mechanisms of Serpentinomonas isolated from highly-alkaline calcium-rich serpentinized springs.</title>
        <authorList>
            <person name="Suzuki S."/>
            <person name="Ishii S."/>
            <person name="Walworth N."/>
            <person name="Bird L."/>
            <person name="Kuenen J.G."/>
            <person name="Nealson K.H."/>
        </authorList>
    </citation>
    <scope>NUCLEOTIDE SEQUENCE [LARGE SCALE GENOMIC DNA]</scope>
    <source>
        <strain evidence="2 3">83</strain>
    </source>
</reference>
<evidence type="ECO:0000259" key="1">
    <source>
        <dbReference type="Pfam" id="PF12170"/>
    </source>
</evidence>
<dbReference type="AlphaFoldDB" id="A0A2S9KA56"/>
<dbReference type="Proteomes" id="UP000238326">
    <property type="component" value="Unassembled WGS sequence"/>
</dbReference>
<organism evidence="2 3">
    <name type="scientific">Malikia spinosa</name>
    <dbReference type="NCBI Taxonomy" id="86180"/>
    <lineage>
        <taxon>Bacteria</taxon>
        <taxon>Pseudomonadati</taxon>
        <taxon>Pseudomonadota</taxon>
        <taxon>Betaproteobacteria</taxon>
        <taxon>Burkholderiales</taxon>
        <taxon>Comamonadaceae</taxon>
        <taxon>Malikia</taxon>
    </lineage>
</organism>